<proteinExistence type="predicted"/>
<evidence type="ECO:0008006" key="4">
    <source>
        <dbReference type="Google" id="ProtNLM"/>
    </source>
</evidence>
<feature type="signal peptide" evidence="1">
    <location>
        <begin position="1"/>
        <end position="20"/>
    </location>
</feature>
<evidence type="ECO:0000256" key="1">
    <source>
        <dbReference type="SAM" id="SignalP"/>
    </source>
</evidence>
<evidence type="ECO:0000313" key="3">
    <source>
        <dbReference type="Proteomes" id="UP000761574"/>
    </source>
</evidence>
<feature type="chain" id="PRO_5045874070" description="DUF1318 domain-containing protein" evidence="1">
    <location>
        <begin position="21"/>
        <end position="106"/>
    </location>
</feature>
<dbReference type="PIRSF" id="PIRSF025560">
    <property type="entry name" value="UCP025560"/>
    <property type="match status" value="1"/>
</dbReference>
<dbReference type="Pfam" id="PF07027">
    <property type="entry name" value="DUF1318"/>
    <property type="match status" value="1"/>
</dbReference>
<accession>A0ABQ4PLH2</accession>
<protein>
    <recommendedName>
        <fullName evidence="4">DUF1318 domain-containing protein</fullName>
    </recommendedName>
</protein>
<gene>
    <name evidence="2" type="ORF">TUM4630_26440</name>
</gene>
<name>A0ABQ4PLH2_9GAMM</name>
<comment type="caution">
    <text evidence="2">The sequence shown here is derived from an EMBL/GenBank/DDBJ whole genome shotgun (WGS) entry which is preliminary data.</text>
</comment>
<organism evidence="2 3">
    <name type="scientific">Shewanella algidipiscicola</name>
    <dbReference type="NCBI Taxonomy" id="614070"/>
    <lineage>
        <taxon>Bacteria</taxon>
        <taxon>Pseudomonadati</taxon>
        <taxon>Pseudomonadota</taxon>
        <taxon>Gammaproteobacteria</taxon>
        <taxon>Alteromonadales</taxon>
        <taxon>Shewanellaceae</taxon>
        <taxon>Shewanella</taxon>
    </lineage>
</organism>
<dbReference type="EMBL" id="BPFB01000033">
    <property type="protein sequence ID" value="GIU48951.1"/>
    <property type="molecule type" value="Genomic_DNA"/>
</dbReference>
<evidence type="ECO:0000313" key="2">
    <source>
        <dbReference type="EMBL" id="GIU48951.1"/>
    </source>
</evidence>
<reference evidence="2 3" key="1">
    <citation type="submission" date="2021-05" db="EMBL/GenBank/DDBJ databases">
        <title>Molecular characterization for Shewanella algae harboring chromosomal blaOXA-55-like strains isolated from clinical and environment sample.</title>
        <authorList>
            <person name="Ohama Y."/>
            <person name="Aoki K."/>
            <person name="Harada S."/>
            <person name="Moriya K."/>
            <person name="Ishii Y."/>
            <person name="Tateda K."/>
        </authorList>
    </citation>
    <scope>NUCLEOTIDE SEQUENCE [LARGE SCALE GENOMIC DNA]</scope>
    <source>
        <strain evidence="2 3">LMG 23746</strain>
    </source>
</reference>
<dbReference type="RefSeq" id="WP_110458007.1">
    <property type="nucleotide sequence ID" value="NZ_BPFB01000033.1"/>
</dbReference>
<sequence length="106" mass="11406">MKRQILILITGLLLSLNAFAISLQEAKSQGLVGEQTNGYLGLVVNNSEAKQLADSVNAKRRAHYQKIATQNGISVEDVAKLAAEKAIGAADKGEYIQTPQGVWVKK</sequence>
<keyword evidence="1" id="KW-0732">Signal</keyword>
<dbReference type="InterPro" id="IPR008309">
    <property type="entry name" value="YdbL"/>
</dbReference>
<keyword evidence="3" id="KW-1185">Reference proteome</keyword>
<dbReference type="Proteomes" id="UP000761574">
    <property type="component" value="Unassembled WGS sequence"/>
</dbReference>